<feature type="region of interest" description="Disordered" evidence="1">
    <location>
        <begin position="703"/>
        <end position="792"/>
    </location>
</feature>
<name>A0A9P4VML2_9PEZI</name>
<dbReference type="OrthoDB" id="5350595at2759"/>
<accession>A0A9P4VML2</accession>
<dbReference type="AlphaFoldDB" id="A0A9P4VML2"/>
<comment type="caution">
    <text evidence="2">The sequence shown here is derived from an EMBL/GenBank/DDBJ whole genome shotgun (WGS) entry which is preliminary data.</text>
</comment>
<dbReference type="Pfam" id="PF10257">
    <property type="entry name" value="RAI16-like"/>
    <property type="match status" value="1"/>
</dbReference>
<dbReference type="InterPro" id="IPR019384">
    <property type="entry name" value="FHIP"/>
</dbReference>
<feature type="compositionally biased region" description="Basic and acidic residues" evidence="1">
    <location>
        <begin position="828"/>
        <end position="846"/>
    </location>
</feature>
<dbReference type="InterPro" id="IPR016024">
    <property type="entry name" value="ARM-type_fold"/>
</dbReference>
<evidence type="ECO:0000313" key="2">
    <source>
        <dbReference type="EMBL" id="KAF2836758.1"/>
    </source>
</evidence>
<feature type="compositionally biased region" description="Basic and acidic residues" evidence="1">
    <location>
        <begin position="739"/>
        <end position="755"/>
    </location>
</feature>
<feature type="region of interest" description="Disordered" evidence="1">
    <location>
        <begin position="1"/>
        <end position="21"/>
    </location>
</feature>
<dbReference type="PANTHER" id="PTHR21705:SF11">
    <property type="entry name" value="FHIP FAMILY PROTEIN CG3558"/>
    <property type="match status" value="1"/>
</dbReference>
<proteinExistence type="predicted"/>
<keyword evidence="3" id="KW-1185">Reference proteome</keyword>
<dbReference type="EMBL" id="MU006102">
    <property type="protein sequence ID" value="KAF2836758.1"/>
    <property type="molecule type" value="Genomic_DNA"/>
</dbReference>
<gene>
    <name evidence="2" type="ORF">M501DRAFT_1059701</name>
</gene>
<feature type="region of interest" description="Disordered" evidence="1">
    <location>
        <begin position="828"/>
        <end position="872"/>
    </location>
</feature>
<evidence type="ECO:0008006" key="4">
    <source>
        <dbReference type="Google" id="ProtNLM"/>
    </source>
</evidence>
<protein>
    <recommendedName>
        <fullName evidence="4">Retinoic acid induced 16-like protein-domain-containing protein</fullName>
    </recommendedName>
</protein>
<sequence length="913" mass="101805">MDFWSRLIGGSSTKKRPSNNPQERLARFKKVHNQILQTWQKASSLATDQTAIDNLQDYFQRITTILNDESRSPAPHLCLTYAASSHIFSAVSKIASTAFNESLVREAVGLFSALIDSEEEGFLENEHFADALMTFIGKVSGPTNVAVGEDTDGEIVELLFGIAAKIRLQPEILPVWFTTKTRLSREEDENRGRSLTKGKPVDFAGITQKEDFPLCYQLIDHVHHEGRIGDFARTGLLYIFESASKSQNLEQWIVESDLPTLMASGLGALYSQLSRKLSIVHRETELPIILALSDYGEPQASHEADNMYSPEFQVHMDTFLSYLTFWQDVLEHCRSIDVKETLIDHFRVLFLQQLLYPSLLESSDVDGGSSVAVLTYLRRILDALDHQELVHMILHYLLALPEDSGLPKTPISPVAIKRRASLMMLTQLENEDERLNPSLFNLVDLVLNGVQSRNSQTVIAALKLVTVILSKNHGYAVGTLLRTAKSHTSEPQRTIGALNTELESYLELAADFGGESGLDEAYESHLKDVLNLLEVHPCSARKLAPETSSHQIDYFTQPSGRSVTRHYLELDDNLMNSLITLLKTFFSNDVETNLSLIETIIALVSCAHLNLDPWFCIDPSAYRFSNTTATSSDPDSPFTTLYLARRRPILDPATAPPLFTTLQYLHTQLDVLRIIIPDLDIHLLNRKQAFRVHEDITDAIRTAPLRMRPKPTSPITETPPGGWTPQAQPRAIPAHVRQGTRDSSRASSPRGREGGSGEFGSMPRRLGSGVRSVVASPSRERRGGGRFGGSDEVEQERLLDEVVGLAKGDGEVLGRRVRFPLKMQRKKQVGDKTESETVRIRERRDGEEGESLSDGVQDGGEGKVVVQEGEKEDERKASVSHVLTNAIILQEFVLEIVAVLQIRASLFSEVRFG</sequence>
<organism evidence="2 3">
    <name type="scientific">Patellaria atrata CBS 101060</name>
    <dbReference type="NCBI Taxonomy" id="1346257"/>
    <lineage>
        <taxon>Eukaryota</taxon>
        <taxon>Fungi</taxon>
        <taxon>Dikarya</taxon>
        <taxon>Ascomycota</taxon>
        <taxon>Pezizomycotina</taxon>
        <taxon>Dothideomycetes</taxon>
        <taxon>Dothideomycetes incertae sedis</taxon>
        <taxon>Patellariales</taxon>
        <taxon>Patellariaceae</taxon>
        <taxon>Patellaria</taxon>
    </lineage>
</organism>
<dbReference type="PANTHER" id="PTHR21705">
    <property type="entry name" value="RAI16 PROTEIN-RELATED"/>
    <property type="match status" value="1"/>
</dbReference>
<evidence type="ECO:0000256" key="1">
    <source>
        <dbReference type="SAM" id="MobiDB-lite"/>
    </source>
</evidence>
<dbReference type="Proteomes" id="UP000799429">
    <property type="component" value="Unassembled WGS sequence"/>
</dbReference>
<evidence type="ECO:0000313" key="3">
    <source>
        <dbReference type="Proteomes" id="UP000799429"/>
    </source>
</evidence>
<reference evidence="2" key="1">
    <citation type="journal article" date="2020" name="Stud. Mycol.">
        <title>101 Dothideomycetes genomes: a test case for predicting lifestyles and emergence of pathogens.</title>
        <authorList>
            <person name="Haridas S."/>
            <person name="Albert R."/>
            <person name="Binder M."/>
            <person name="Bloem J."/>
            <person name="Labutti K."/>
            <person name="Salamov A."/>
            <person name="Andreopoulos B."/>
            <person name="Baker S."/>
            <person name="Barry K."/>
            <person name="Bills G."/>
            <person name="Bluhm B."/>
            <person name="Cannon C."/>
            <person name="Castanera R."/>
            <person name="Culley D."/>
            <person name="Daum C."/>
            <person name="Ezra D."/>
            <person name="Gonzalez J."/>
            <person name="Henrissat B."/>
            <person name="Kuo A."/>
            <person name="Liang C."/>
            <person name="Lipzen A."/>
            <person name="Lutzoni F."/>
            <person name="Magnuson J."/>
            <person name="Mondo S."/>
            <person name="Nolan M."/>
            <person name="Ohm R."/>
            <person name="Pangilinan J."/>
            <person name="Park H.-J."/>
            <person name="Ramirez L."/>
            <person name="Alfaro M."/>
            <person name="Sun H."/>
            <person name="Tritt A."/>
            <person name="Yoshinaga Y."/>
            <person name="Zwiers L.-H."/>
            <person name="Turgeon B."/>
            <person name="Goodwin S."/>
            <person name="Spatafora J."/>
            <person name="Crous P."/>
            <person name="Grigoriev I."/>
        </authorList>
    </citation>
    <scope>NUCLEOTIDE SEQUENCE</scope>
    <source>
        <strain evidence="2">CBS 101060</strain>
    </source>
</reference>
<dbReference type="SUPFAM" id="SSF48371">
    <property type="entry name" value="ARM repeat"/>
    <property type="match status" value="1"/>
</dbReference>